<comment type="caution">
    <text evidence="1">The sequence shown here is derived from an EMBL/GenBank/DDBJ whole genome shotgun (WGS) entry which is preliminary data.</text>
</comment>
<accession>A0AAN9KCY6</accession>
<protein>
    <submittedName>
        <fullName evidence="1">Uncharacterized protein</fullName>
    </submittedName>
</protein>
<proteinExistence type="predicted"/>
<organism evidence="1 2">
    <name type="scientific">Canavalia gladiata</name>
    <name type="common">Sword bean</name>
    <name type="synonym">Dolichos gladiatus</name>
    <dbReference type="NCBI Taxonomy" id="3824"/>
    <lineage>
        <taxon>Eukaryota</taxon>
        <taxon>Viridiplantae</taxon>
        <taxon>Streptophyta</taxon>
        <taxon>Embryophyta</taxon>
        <taxon>Tracheophyta</taxon>
        <taxon>Spermatophyta</taxon>
        <taxon>Magnoliopsida</taxon>
        <taxon>eudicotyledons</taxon>
        <taxon>Gunneridae</taxon>
        <taxon>Pentapetalae</taxon>
        <taxon>rosids</taxon>
        <taxon>fabids</taxon>
        <taxon>Fabales</taxon>
        <taxon>Fabaceae</taxon>
        <taxon>Papilionoideae</taxon>
        <taxon>50 kb inversion clade</taxon>
        <taxon>NPAAA clade</taxon>
        <taxon>indigoferoid/millettioid clade</taxon>
        <taxon>Phaseoleae</taxon>
        <taxon>Canavalia</taxon>
    </lineage>
</organism>
<name>A0AAN9KCY6_CANGL</name>
<sequence length="116" mass="12850">MYALKLSRRRDQAIKNGDKDIRRRNQLIPIERRVLVLEVIKQVSQSGNLYDHLLEEFQASVQAGSPWSHMVPISSPRSVGVCKKAGGQPSSSQTPLKTGTTSVLLEAIGYIRAYAS</sequence>
<evidence type="ECO:0000313" key="1">
    <source>
        <dbReference type="EMBL" id="KAK7315195.1"/>
    </source>
</evidence>
<gene>
    <name evidence="1" type="ORF">VNO77_33731</name>
</gene>
<dbReference type="EMBL" id="JAYMYQ010000008">
    <property type="protein sequence ID" value="KAK7315195.1"/>
    <property type="molecule type" value="Genomic_DNA"/>
</dbReference>
<dbReference type="Proteomes" id="UP001367508">
    <property type="component" value="Unassembled WGS sequence"/>
</dbReference>
<evidence type="ECO:0000313" key="2">
    <source>
        <dbReference type="Proteomes" id="UP001367508"/>
    </source>
</evidence>
<reference evidence="1 2" key="1">
    <citation type="submission" date="2024-01" db="EMBL/GenBank/DDBJ databases">
        <title>The genomes of 5 underutilized Papilionoideae crops provide insights into root nodulation and disease resistanc.</title>
        <authorList>
            <person name="Jiang F."/>
        </authorList>
    </citation>
    <scope>NUCLEOTIDE SEQUENCE [LARGE SCALE GENOMIC DNA]</scope>
    <source>
        <strain evidence="1">LVBAO_FW01</strain>
        <tissue evidence="1">Leaves</tissue>
    </source>
</reference>
<keyword evidence="2" id="KW-1185">Reference proteome</keyword>
<dbReference type="AlphaFoldDB" id="A0AAN9KCY6"/>